<keyword evidence="3" id="KW-1185">Reference proteome</keyword>
<dbReference type="OrthoDB" id="5870044at2759"/>
<evidence type="ECO:0008006" key="4">
    <source>
        <dbReference type="Google" id="ProtNLM"/>
    </source>
</evidence>
<feature type="transmembrane region" description="Helical" evidence="1">
    <location>
        <begin position="255"/>
        <end position="281"/>
    </location>
</feature>
<accession>A0A3P7IDI7</accession>
<evidence type="ECO:0000256" key="1">
    <source>
        <dbReference type="SAM" id="Phobius"/>
    </source>
</evidence>
<organism evidence="2 3">
    <name type="scientific">Strongylus vulgaris</name>
    <name type="common">Blood worm</name>
    <dbReference type="NCBI Taxonomy" id="40348"/>
    <lineage>
        <taxon>Eukaryota</taxon>
        <taxon>Metazoa</taxon>
        <taxon>Ecdysozoa</taxon>
        <taxon>Nematoda</taxon>
        <taxon>Chromadorea</taxon>
        <taxon>Rhabditida</taxon>
        <taxon>Rhabditina</taxon>
        <taxon>Rhabditomorpha</taxon>
        <taxon>Strongyloidea</taxon>
        <taxon>Strongylidae</taxon>
        <taxon>Strongylus</taxon>
    </lineage>
</organism>
<name>A0A3P7IDI7_STRVU</name>
<gene>
    <name evidence="2" type="ORF">SVUK_LOCUS2604</name>
</gene>
<dbReference type="Proteomes" id="UP000270094">
    <property type="component" value="Unassembled WGS sequence"/>
</dbReference>
<keyword evidence="1" id="KW-0812">Transmembrane</keyword>
<reference evidence="2 3" key="1">
    <citation type="submission" date="2018-11" db="EMBL/GenBank/DDBJ databases">
        <authorList>
            <consortium name="Pathogen Informatics"/>
        </authorList>
    </citation>
    <scope>NUCLEOTIDE SEQUENCE [LARGE SCALE GENOMIC DNA]</scope>
</reference>
<evidence type="ECO:0000313" key="2">
    <source>
        <dbReference type="EMBL" id="VDM67606.1"/>
    </source>
</evidence>
<keyword evidence="1" id="KW-1133">Transmembrane helix</keyword>
<protein>
    <recommendedName>
        <fullName evidence="4">Integrator complex subunit 7</fullName>
    </recommendedName>
</protein>
<keyword evidence="1" id="KW-0472">Membrane</keyword>
<evidence type="ECO:0000313" key="3">
    <source>
        <dbReference type="Proteomes" id="UP000270094"/>
    </source>
</evidence>
<sequence length="288" mass="32477">MALVDKAQSVDEIADLLVLFETLSEEELESALPALVFLAEKCPVSLKPSFMDLAYCILIDANCSRSGRKAVFACLRILTHDEEPIWSSFFTLSQCLEEPQFHIINPVLPRMDEILTFVYKGRLSFKWASVVFFRALAHSNGWVRSWALEKLVSVEAPTMAANAELVTFFGVAYTFAGRDIIITKSVQEKCERSFVEAVLNMLSKLSSPTSLFFLSEAVGKIRVCRCIPIHDLMLIKTLIQKTQYIQHTAIRLMTLYNFVAFYCNVLELVGVVFFHIVVIALRGNMLGT</sequence>
<dbReference type="EMBL" id="UYYB01006007">
    <property type="protein sequence ID" value="VDM67606.1"/>
    <property type="molecule type" value="Genomic_DNA"/>
</dbReference>
<proteinExistence type="predicted"/>
<dbReference type="AlphaFoldDB" id="A0A3P7IDI7"/>